<dbReference type="Proteomes" id="UP000008850">
    <property type="component" value="Chromosome"/>
</dbReference>
<proteinExistence type="predicted"/>
<protein>
    <submittedName>
        <fullName evidence="2">Uncharacterized protein</fullName>
    </submittedName>
</protein>
<keyword evidence="3" id="KW-1185">Reference proteome</keyword>
<dbReference type="EMBL" id="CP003075">
    <property type="protein sequence ID" value="AEQ50741.1"/>
    <property type="molecule type" value="Genomic_DNA"/>
</dbReference>
<gene>
    <name evidence="2" type="ordered locus">KKY_702</name>
</gene>
<dbReference type="AlphaFoldDB" id="G4RDB5"/>
<dbReference type="RefSeq" id="WP_014129890.1">
    <property type="nucleotide sequence ID" value="NC_016078.1"/>
</dbReference>
<sequence length="913" mass="97152">MAGVKTTNILALGAVDEVLGNSKIDGIERTGRVAIDVLRAQIAAGEGNTTASVIKATYPDLEAVKADYEPGDVGQVILDPDIELRGWYRLEGGDWDRKGPLPADRSEAEADRAKGEADAAELRRGYAQEWASSDDPISVPAGGDGETDQSSKTWAGVSTAGAAVTVAARDETISARNAAVVASETASINDWANTKADAEIALAAEEYAEGWVIGIFADETRRNQVAWYRVESGELKFKRLTIAEISPETFEAVGDNSANDTLAWNRTLRAAALATALGPVRIVARGHYLVDQLEMLSQYEAIGAMPIQQNSIVLDFAGASLRHSGVGDGILSAEGNALTRYKTELIGGQFIAHADSKWLTRSRDLRSSCWKPEAYIGPADAIGHLAQIWRSWSENMTFGALGDNLELRQIRHGLMIDGRAEAWARELTNDGFATSGYDYKGELAADPGAASEGDFYFNTSAEEVRRYNGSSWAALLSISGVVLGISGRSFARTKIYDLLLASPFDDSANGQAIYVNNGAVYGSHINGIRGVSNNNDNSLIYWDAAFAPGTIIENLDVEKANIPENPRGYAFRVGPNFQSNSNPPKMRNVYYSTFRGSPADPKAGIVMEGEYYNNELNAVAYAPMIVFRETEFWGNTEVEVSLASNSPDAAGGIMAKALLKKANGSTSIAIRDLVNRKETYRNWTKETVAGAPEAQMVGVPLILDEAFLIDSITVTTDAAITAGTLTYQLRREATFGAGGADQPLGGTMTEGRIKTTANSGFWVLANPATRILSAGNSLYGFTSGDGSLLPNPTIAQLSAVLTRNRAGGQWANISVTEIAFDAMSASFTVGDRLIGGTSGAIGRIMEVEEDGATGVVRVHKISGAYADNETITDGAGGSATTDLPSGEVSFGAVVFVPIASVGTVRKTARVWKA</sequence>
<dbReference type="HOGENOM" id="CLU_318529_0_0_5"/>
<organism evidence="2 3">
    <name type="scientific">Pelagibacterium halotolerans (strain DSM 22347 / JCM 15775 / CGMCC 1.7692 / B2)</name>
    <dbReference type="NCBI Taxonomy" id="1082931"/>
    <lineage>
        <taxon>Bacteria</taxon>
        <taxon>Pseudomonadati</taxon>
        <taxon>Pseudomonadota</taxon>
        <taxon>Alphaproteobacteria</taxon>
        <taxon>Hyphomicrobiales</taxon>
        <taxon>Devosiaceae</taxon>
        <taxon>Pelagibacterium</taxon>
    </lineage>
</organism>
<feature type="region of interest" description="Disordered" evidence="1">
    <location>
        <begin position="130"/>
        <end position="156"/>
    </location>
</feature>
<feature type="region of interest" description="Disordered" evidence="1">
    <location>
        <begin position="95"/>
        <end position="118"/>
    </location>
</feature>
<evidence type="ECO:0000313" key="3">
    <source>
        <dbReference type="Proteomes" id="UP000008850"/>
    </source>
</evidence>
<reference evidence="2 3" key="1">
    <citation type="journal article" date="2012" name="J. Bacteriol.">
        <title>Complete genome sequence of Pelagibacterium halotolerans B2T.</title>
        <authorList>
            <person name="Huo Y.Y."/>
            <person name="Cheng H."/>
            <person name="Han X.F."/>
            <person name="Jiang X.W."/>
            <person name="Sun C."/>
            <person name="Zhang X.Q."/>
            <person name="Zhu X.F."/>
            <person name="Liu Y.F."/>
            <person name="Li P.F."/>
            <person name="Ni P.X."/>
            <person name="Wu M."/>
        </authorList>
    </citation>
    <scope>NUCLEOTIDE SEQUENCE [LARGE SCALE GENOMIC DNA]</scope>
    <source>
        <strain evidence="3">DSM 22347 / JCM 15775 / CGMCC 1.7692 / B2</strain>
    </source>
</reference>
<accession>G4RDB5</accession>
<evidence type="ECO:0000256" key="1">
    <source>
        <dbReference type="SAM" id="MobiDB-lite"/>
    </source>
</evidence>
<evidence type="ECO:0000313" key="2">
    <source>
        <dbReference type="EMBL" id="AEQ50741.1"/>
    </source>
</evidence>
<name>G4RDB5_PELHB</name>
<dbReference type="STRING" id="1082931.KKY_702"/>
<dbReference type="KEGG" id="phl:KKY_702"/>